<accession>A0ABM1S5N6</accession>
<dbReference type="Proteomes" id="UP000694941">
    <property type="component" value="Unplaced"/>
</dbReference>
<dbReference type="GeneID" id="111085302"/>
<dbReference type="RefSeq" id="XP_022238941.1">
    <property type="nucleotide sequence ID" value="XM_022383233.1"/>
</dbReference>
<evidence type="ECO:0000313" key="1">
    <source>
        <dbReference type="Proteomes" id="UP000694941"/>
    </source>
</evidence>
<organism evidence="1 2">
    <name type="scientific">Limulus polyphemus</name>
    <name type="common">Atlantic horseshoe crab</name>
    <dbReference type="NCBI Taxonomy" id="6850"/>
    <lineage>
        <taxon>Eukaryota</taxon>
        <taxon>Metazoa</taxon>
        <taxon>Ecdysozoa</taxon>
        <taxon>Arthropoda</taxon>
        <taxon>Chelicerata</taxon>
        <taxon>Merostomata</taxon>
        <taxon>Xiphosura</taxon>
        <taxon>Limulidae</taxon>
        <taxon>Limulus</taxon>
    </lineage>
</organism>
<sequence length="130" mass="14897">MSFEEEIEVSHQHDLLKDEKWTYQQKPVFVMERSSSLLLLWGLKAPPLDGQSGSIIKNYHQSQVGTRMLTDDCIKSVLNMYCNISIKHTAATAHQSLGSSQWKRVVEVSRPKLHQKWRSGGIRRCGAFQI</sequence>
<gene>
    <name evidence="2" type="primary">LOC111085302</name>
</gene>
<proteinExistence type="predicted"/>
<name>A0ABM1S5N6_LIMPO</name>
<evidence type="ECO:0000313" key="2">
    <source>
        <dbReference type="RefSeq" id="XP_022238941.1"/>
    </source>
</evidence>
<keyword evidence="1" id="KW-1185">Reference proteome</keyword>
<protein>
    <submittedName>
        <fullName evidence="2">Uncharacterized protein LOC111085302</fullName>
    </submittedName>
</protein>
<reference evidence="2" key="1">
    <citation type="submission" date="2025-08" db="UniProtKB">
        <authorList>
            <consortium name="RefSeq"/>
        </authorList>
    </citation>
    <scope>IDENTIFICATION</scope>
    <source>
        <tissue evidence="2">Muscle</tissue>
    </source>
</reference>